<dbReference type="AlphaFoldDB" id="A0A378MB44"/>
<feature type="transmembrane region" description="Helical" evidence="1">
    <location>
        <begin position="12"/>
        <end position="34"/>
    </location>
</feature>
<evidence type="ECO:0000313" key="3">
    <source>
        <dbReference type="Proteomes" id="UP000254879"/>
    </source>
</evidence>
<keyword evidence="1" id="KW-1133">Transmembrane helix</keyword>
<evidence type="ECO:0000256" key="1">
    <source>
        <dbReference type="SAM" id="Phobius"/>
    </source>
</evidence>
<gene>
    <name evidence="2" type="ORF">NCTC10815_00839</name>
</gene>
<evidence type="ECO:0000313" key="2">
    <source>
        <dbReference type="EMBL" id="STY43541.1"/>
    </source>
</evidence>
<accession>A0A378MB44</accession>
<proteinExistence type="predicted"/>
<keyword evidence="1" id="KW-0472">Membrane</keyword>
<sequence>MKRTTRYSRKYVPSMDGLRALAVLVVIFIIYNLIGPKADLSAWISFSYYPATLSPIYYLLNGTIPKNRFEIFLDQTC</sequence>
<organism evidence="2 3">
    <name type="scientific">Listeria grayi</name>
    <name type="common">Listeria murrayi</name>
    <dbReference type="NCBI Taxonomy" id="1641"/>
    <lineage>
        <taxon>Bacteria</taxon>
        <taxon>Bacillati</taxon>
        <taxon>Bacillota</taxon>
        <taxon>Bacilli</taxon>
        <taxon>Bacillales</taxon>
        <taxon>Listeriaceae</taxon>
        <taxon>Listeria</taxon>
    </lineage>
</organism>
<feature type="transmembrane region" description="Helical" evidence="1">
    <location>
        <begin position="40"/>
        <end position="60"/>
    </location>
</feature>
<protein>
    <submittedName>
        <fullName evidence="2">Uncharacterized protein</fullName>
    </submittedName>
</protein>
<name>A0A378MB44_LISGR</name>
<dbReference type="Proteomes" id="UP000254879">
    <property type="component" value="Unassembled WGS sequence"/>
</dbReference>
<reference evidence="2 3" key="1">
    <citation type="submission" date="2018-06" db="EMBL/GenBank/DDBJ databases">
        <authorList>
            <consortium name="Pathogen Informatics"/>
            <person name="Doyle S."/>
        </authorList>
    </citation>
    <scope>NUCLEOTIDE SEQUENCE [LARGE SCALE GENOMIC DNA]</scope>
    <source>
        <strain evidence="3">NCTC 10815</strain>
    </source>
</reference>
<keyword evidence="1" id="KW-0812">Transmembrane</keyword>
<dbReference type="EMBL" id="UGPG01000001">
    <property type="protein sequence ID" value="STY43541.1"/>
    <property type="molecule type" value="Genomic_DNA"/>
</dbReference>